<comment type="similarity">
    <text evidence="1">Belongs to the PPR family. PCMP-H subfamily.</text>
</comment>
<dbReference type="EMBL" id="PKPP01000485">
    <property type="protein sequence ID" value="PWA92187.1"/>
    <property type="molecule type" value="Genomic_DNA"/>
</dbReference>
<dbReference type="Pfam" id="PF14432">
    <property type="entry name" value="DYW_deaminase"/>
    <property type="match status" value="1"/>
</dbReference>
<reference evidence="4 5" key="1">
    <citation type="journal article" date="2018" name="Mol. Plant">
        <title>The genome of Artemisia annua provides insight into the evolution of Asteraceae family and artemisinin biosynthesis.</title>
        <authorList>
            <person name="Shen Q."/>
            <person name="Zhang L."/>
            <person name="Liao Z."/>
            <person name="Wang S."/>
            <person name="Yan T."/>
            <person name="Shi P."/>
            <person name="Liu M."/>
            <person name="Fu X."/>
            <person name="Pan Q."/>
            <person name="Wang Y."/>
            <person name="Lv Z."/>
            <person name="Lu X."/>
            <person name="Zhang F."/>
            <person name="Jiang W."/>
            <person name="Ma Y."/>
            <person name="Chen M."/>
            <person name="Hao X."/>
            <person name="Li L."/>
            <person name="Tang Y."/>
            <person name="Lv G."/>
            <person name="Zhou Y."/>
            <person name="Sun X."/>
            <person name="Brodelius P.E."/>
            <person name="Rose J.K.C."/>
            <person name="Tang K."/>
        </authorList>
    </citation>
    <scope>NUCLEOTIDE SEQUENCE [LARGE SCALE GENOMIC DNA]</scope>
    <source>
        <strain evidence="5">cv. Huhao1</strain>
        <tissue evidence="4">Leaf</tissue>
    </source>
</reference>
<dbReference type="Proteomes" id="UP000245207">
    <property type="component" value="Unassembled WGS sequence"/>
</dbReference>
<dbReference type="GO" id="GO:0008270">
    <property type="term" value="F:zinc ion binding"/>
    <property type="evidence" value="ECO:0007669"/>
    <property type="project" value="InterPro"/>
</dbReference>
<dbReference type="InterPro" id="IPR032867">
    <property type="entry name" value="DYW_dom"/>
</dbReference>
<name>A0A2U1Q2I4_ARTAN</name>
<protein>
    <submittedName>
        <fullName evidence="4">Pentatricopeptide (PPR) repeat-containing protein</fullName>
    </submittedName>
</protein>
<evidence type="ECO:0000256" key="1">
    <source>
        <dbReference type="ARBA" id="ARBA00006643"/>
    </source>
</evidence>
<evidence type="ECO:0000256" key="2">
    <source>
        <dbReference type="SAM" id="MobiDB-lite"/>
    </source>
</evidence>
<feature type="region of interest" description="Disordered" evidence="2">
    <location>
        <begin position="196"/>
        <end position="243"/>
    </location>
</feature>
<gene>
    <name evidence="4" type="ORF">CTI12_AA030750</name>
</gene>
<evidence type="ECO:0000313" key="5">
    <source>
        <dbReference type="Proteomes" id="UP000245207"/>
    </source>
</evidence>
<dbReference type="OrthoDB" id="1306292at2759"/>
<evidence type="ECO:0000259" key="3">
    <source>
        <dbReference type="Pfam" id="PF14432"/>
    </source>
</evidence>
<keyword evidence="5" id="KW-1185">Reference proteome</keyword>
<comment type="caution">
    <text evidence="4">The sequence shown here is derived from an EMBL/GenBank/DDBJ whole genome shotgun (WGS) entry which is preliminary data.</text>
</comment>
<evidence type="ECO:0000313" key="4">
    <source>
        <dbReference type="EMBL" id="PWA92187.1"/>
    </source>
</evidence>
<dbReference type="AlphaFoldDB" id="A0A2U1Q2I4"/>
<sequence length="243" mass="27329">MKLVLVGLNIRVKLTSLCSDKLYEKLENLNSKMLSEGYVLDMRFALHNVDNSEMIMILNSHSKKLDIAFGLLYVPESFPIRGVKNLRVCGDSHTATKFISKITNREILGPRRVLEGYAPYVFYTTRRILGYARAYPCYKLGPPLESNSAYLTGLWICVTGHYNQTIQRLVETNIHDTSYVQGTRQLQSVGISWKCSKGQHDKNSTKAHLASSEERRGANVHSTLLPKKAGKEKGDIGSASQEF</sequence>
<organism evidence="4 5">
    <name type="scientific">Artemisia annua</name>
    <name type="common">Sweet wormwood</name>
    <dbReference type="NCBI Taxonomy" id="35608"/>
    <lineage>
        <taxon>Eukaryota</taxon>
        <taxon>Viridiplantae</taxon>
        <taxon>Streptophyta</taxon>
        <taxon>Embryophyta</taxon>
        <taxon>Tracheophyta</taxon>
        <taxon>Spermatophyta</taxon>
        <taxon>Magnoliopsida</taxon>
        <taxon>eudicotyledons</taxon>
        <taxon>Gunneridae</taxon>
        <taxon>Pentapetalae</taxon>
        <taxon>asterids</taxon>
        <taxon>campanulids</taxon>
        <taxon>Asterales</taxon>
        <taxon>Asteraceae</taxon>
        <taxon>Asteroideae</taxon>
        <taxon>Anthemideae</taxon>
        <taxon>Artemisiinae</taxon>
        <taxon>Artemisia</taxon>
    </lineage>
</organism>
<feature type="domain" description="DYW" evidence="3">
    <location>
        <begin position="37"/>
        <end position="108"/>
    </location>
</feature>
<accession>A0A2U1Q2I4</accession>
<dbReference type="STRING" id="35608.A0A2U1Q2I4"/>
<proteinExistence type="inferred from homology"/>